<dbReference type="RefSeq" id="WP_193986465.1">
    <property type="nucleotide sequence ID" value="NZ_CP063656.1"/>
</dbReference>
<dbReference type="KEGG" id="lcic:INQ41_04125"/>
<gene>
    <name evidence="1" type="ORF">INQ41_04125</name>
</gene>
<keyword evidence="2" id="KW-1185">Reference proteome</keyword>
<dbReference type="EMBL" id="CP063656">
    <property type="protein sequence ID" value="QOW20227.1"/>
    <property type="molecule type" value="Genomic_DNA"/>
</dbReference>
<protein>
    <submittedName>
        <fullName evidence="1">Uncharacterized protein</fullName>
    </submittedName>
</protein>
<dbReference type="Proteomes" id="UP000594059">
    <property type="component" value="Chromosome"/>
</dbReference>
<sequence length="204" mass="23197">MAYSNGVRYYVTTEADSSFNAEAKSGPEYESVEVLLTDTNEESAIKACENHAASHRREIDGGKLTSALLNEVRKLSNEYRRSARHQYATDVDDRFIDVSEHVWLHDHFSELIQSSPEESKEIVATSLREIWMNSSIKSDEWLPTFDDARAAIETFEQSLGGHDGQGDVLARRYEQLLSSLSPPDVEFFGPRLDEIKRRLSKTHD</sequence>
<accession>A0A7S6UH83</accession>
<name>A0A7S6UH83_9GAMM</name>
<dbReference type="AlphaFoldDB" id="A0A7S6UH83"/>
<evidence type="ECO:0000313" key="2">
    <source>
        <dbReference type="Proteomes" id="UP000594059"/>
    </source>
</evidence>
<proteinExistence type="predicted"/>
<reference evidence="1 2" key="1">
    <citation type="submission" date="2020-10" db="EMBL/GenBank/DDBJ databases">
        <title>complete genome sequencing of Lysobacter sp. H21R20.</title>
        <authorList>
            <person name="Bae J.-W."/>
            <person name="Lee S.-Y."/>
        </authorList>
    </citation>
    <scope>NUCLEOTIDE SEQUENCE [LARGE SCALE GENOMIC DNA]</scope>
    <source>
        <strain evidence="1 2">H21R20</strain>
    </source>
</reference>
<organism evidence="1 2">
    <name type="scientific">Novilysobacter ciconiae</name>
    <dbReference type="NCBI Taxonomy" id="2781022"/>
    <lineage>
        <taxon>Bacteria</taxon>
        <taxon>Pseudomonadati</taxon>
        <taxon>Pseudomonadota</taxon>
        <taxon>Gammaproteobacteria</taxon>
        <taxon>Lysobacterales</taxon>
        <taxon>Lysobacteraceae</taxon>
        <taxon>Novilysobacter</taxon>
    </lineage>
</organism>
<evidence type="ECO:0000313" key="1">
    <source>
        <dbReference type="EMBL" id="QOW20227.1"/>
    </source>
</evidence>